<accession>A0A2M6UBP3</accession>
<proteinExistence type="inferred from homology"/>
<name>A0A2M6UBP3_9BRAD</name>
<dbReference type="InterPro" id="IPR016161">
    <property type="entry name" value="Ald_DH/histidinol_DH"/>
</dbReference>
<dbReference type="InterPro" id="IPR016163">
    <property type="entry name" value="Ald_DH_C"/>
</dbReference>
<keyword evidence="2" id="KW-0560">Oxidoreductase</keyword>
<dbReference type="CDD" id="cd07103">
    <property type="entry name" value="ALDH_F5_SSADH_GabD"/>
    <property type="match status" value="1"/>
</dbReference>
<dbReference type="Pfam" id="PF00171">
    <property type="entry name" value="Aldedh"/>
    <property type="match status" value="1"/>
</dbReference>
<gene>
    <name evidence="4" type="ORF">TSA1_14900</name>
</gene>
<dbReference type="PANTHER" id="PTHR43353:SF5">
    <property type="entry name" value="SUCCINATE-SEMIALDEHYDE DEHYDROGENASE, MITOCHONDRIAL"/>
    <property type="match status" value="1"/>
</dbReference>
<sequence>MTIEFPLVINGRWREGAARQGQDVLNPATGESIGKVAHANSTDLDEALDAAARGLVEWQGVSPWQRGAILKSAADHLISDIDSIARIITTEQGKPLAEAKAEVTRSAEFLEWGGEQARRIAGRTLRGRVAANRIEIETHPIGVVAAFTPWNFPMALAAKKFAGALGAGCSIICKPSEETPGSVLALAKALLSAGVPPAAISIVFGRPEEISNYLIPAAAVAKITFTGSIPVGKQLAAAAGRVMKPVTMELGGHAPTIVCGDVDPERAADILARAKFANSGQICLSPTRFFVEESVFERFTARMTEHAKAWRVGDGMDPKTQMGPLANERRVQAISHLVEDARQRGAKIAAGGNRIGNRGFFYAPTVMTDVPENAEILHSEPFGPIVPVLPFKDENEMLKQANGLEFGLSAYLFSNDAARQRRLTDALHFGTVGVNEFVTHLPEVPLGGWKESGFGTEGGIEILSPYQKTKFVSVW</sequence>
<dbReference type="Gene3D" id="3.40.309.10">
    <property type="entry name" value="Aldehyde Dehydrogenase, Chain A, domain 2"/>
    <property type="match status" value="1"/>
</dbReference>
<evidence type="ECO:0000256" key="2">
    <source>
        <dbReference type="ARBA" id="ARBA00023002"/>
    </source>
</evidence>
<dbReference type="EMBL" id="LFJC01000003">
    <property type="protein sequence ID" value="PIT01921.1"/>
    <property type="molecule type" value="Genomic_DNA"/>
</dbReference>
<dbReference type="FunFam" id="3.40.605.10:FF:000007">
    <property type="entry name" value="NAD/NADP-dependent betaine aldehyde dehydrogenase"/>
    <property type="match status" value="1"/>
</dbReference>
<evidence type="ECO:0000256" key="1">
    <source>
        <dbReference type="ARBA" id="ARBA00009986"/>
    </source>
</evidence>
<dbReference type="SUPFAM" id="SSF53720">
    <property type="entry name" value="ALDH-like"/>
    <property type="match status" value="1"/>
</dbReference>
<dbReference type="InterPro" id="IPR015590">
    <property type="entry name" value="Aldehyde_DH_dom"/>
</dbReference>
<evidence type="ECO:0000313" key="4">
    <source>
        <dbReference type="EMBL" id="PIT01921.1"/>
    </source>
</evidence>
<protein>
    <submittedName>
        <fullName evidence="4">Aldehyde dehydrogenase</fullName>
    </submittedName>
</protein>
<dbReference type="Proteomes" id="UP000228930">
    <property type="component" value="Unassembled WGS sequence"/>
</dbReference>
<dbReference type="PANTHER" id="PTHR43353">
    <property type="entry name" value="SUCCINATE-SEMIALDEHYDE DEHYDROGENASE, MITOCHONDRIAL"/>
    <property type="match status" value="1"/>
</dbReference>
<dbReference type="AlphaFoldDB" id="A0A2M6UBP3"/>
<reference evidence="4 5" key="1">
    <citation type="submission" date="2015-06" db="EMBL/GenBank/DDBJ databases">
        <title>Comparative genome analysis of nirS-carrying Bradyrhizobium sp. strains.</title>
        <authorList>
            <person name="Ishii S."/>
            <person name="Jang J."/>
            <person name="Nishizawa T."/>
            <person name="Senoo K."/>
        </authorList>
    </citation>
    <scope>NUCLEOTIDE SEQUENCE [LARGE SCALE GENOMIC DNA]</scope>
    <source>
        <strain evidence="4 5">TSA1</strain>
    </source>
</reference>
<comment type="caution">
    <text evidence="4">The sequence shown here is derived from an EMBL/GenBank/DDBJ whole genome shotgun (WGS) entry which is preliminary data.</text>
</comment>
<dbReference type="FunFam" id="3.40.309.10:FF:000009">
    <property type="entry name" value="Aldehyde dehydrogenase A"/>
    <property type="match status" value="1"/>
</dbReference>
<dbReference type="RefSeq" id="WP_100177108.1">
    <property type="nucleotide sequence ID" value="NZ_LFJC01000003.1"/>
</dbReference>
<organism evidence="4 5">
    <name type="scientific">Bradyrhizobium nitroreducens</name>
    <dbReference type="NCBI Taxonomy" id="709803"/>
    <lineage>
        <taxon>Bacteria</taxon>
        <taxon>Pseudomonadati</taxon>
        <taxon>Pseudomonadota</taxon>
        <taxon>Alphaproteobacteria</taxon>
        <taxon>Hyphomicrobiales</taxon>
        <taxon>Nitrobacteraceae</taxon>
        <taxon>Bradyrhizobium</taxon>
    </lineage>
</organism>
<dbReference type="InterPro" id="IPR016162">
    <property type="entry name" value="Ald_DH_N"/>
</dbReference>
<comment type="similarity">
    <text evidence="1">Belongs to the aldehyde dehydrogenase family.</text>
</comment>
<dbReference type="InterPro" id="IPR050740">
    <property type="entry name" value="Aldehyde_DH_Superfamily"/>
</dbReference>
<keyword evidence="5" id="KW-1185">Reference proteome</keyword>
<dbReference type="Gene3D" id="3.40.605.10">
    <property type="entry name" value="Aldehyde Dehydrogenase, Chain A, domain 1"/>
    <property type="match status" value="1"/>
</dbReference>
<feature type="domain" description="Aldehyde dehydrogenase" evidence="3">
    <location>
        <begin position="13"/>
        <end position="472"/>
    </location>
</feature>
<evidence type="ECO:0000313" key="5">
    <source>
        <dbReference type="Proteomes" id="UP000228930"/>
    </source>
</evidence>
<dbReference type="GO" id="GO:0016620">
    <property type="term" value="F:oxidoreductase activity, acting on the aldehyde or oxo group of donors, NAD or NADP as acceptor"/>
    <property type="evidence" value="ECO:0007669"/>
    <property type="project" value="InterPro"/>
</dbReference>
<evidence type="ECO:0000259" key="3">
    <source>
        <dbReference type="Pfam" id="PF00171"/>
    </source>
</evidence>